<dbReference type="EMBL" id="CAJGYM010000059">
    <property type="protein sequence ID" value="CAD6195742.1"/>
    <property type="molecule type" value="Genomic_DNA"/>
</dbReference>
<feature type="chain" id="PRO_5035785794" description="SXP/RAL-2 family protein Ani s 5-like cation-binding domain-containing protein" evidence="1">
    <location>
        <begin position="20"/>
        <end position="180"/>
    </location>
</feature>
<comment type="caution">
    <text evidence="2">The sequence shown here is derived from an EMBL/GenBank/DDBJ whole genome shotgun (WGS) entry which is preliminary data.</text>
</comment>
<name>A0A8S1HL22_9PELO</name>
<reference evidence="2" key="1">
    <citation type="submission" date="2020-10" db="EMBL/GenBank/DDBJ databases">
        <authorList>
            <person name="Kikuchi T."/>
        </authorList>
    </citation>
    <scope>NUCLEOTIDE SEQUENCE</scope>
    <source>
        <strain evidence="2">NKZ352</strain>
    </source>
</reference>
<sequence length="180" mass="20598">MRKRIDLWMFLQLLPVLQGISAVISIKSFSLDEVSLEPAPKPSFMINATHEAIEQFMAIYRTPGIGQQRKMTELDVLVGTLRPEVQQSYTSYKAEAVLLKLTQDERLQEIAEKGHYTMAHLQAIRDSKVGSNEKKKRTELVFSEFSDFLVQAVSDEVSNVLDLVMRQMLRALMFTEKMTV</sequence>
<evidence type="ECO:0000313" key="2">
    <source>
        <dbReference type="EMBL" id="CAD6195742.1"/>
    </source>
</evidence>
<protein>
    <recommendedName>
        <fullName evidence="4">SXP/RAL-2 family protein Ani s 5-like cation-binding domain-containing protein</fullName>
    </recommendedName>
</protein>
<organism evidence="2 3">
    <name type="scientific">Caenorhabditis auriculariae</name>
    <dbReference type="NCBI Taxonomy" id="2777116"/>
    <lineage>
        <taxon>Eukaryota</taxon>
        <taxon>Metazoa</taxon>
        <taxon>Ecdysozoa</taxon>
        <taxon>Nematoda</taxon>
        <taxon>Chromadorea</taxon>
        <taxon>Rhabditida</taxon>
        <taxon>Rhabditina</taxon>
        <taxon>Rhabditomorpha</taxon>
        <taxon>Rhabditoidea</taxon>
        <taxon>Rhabditidae</taxon>
        <taxon>Peloderinae</taxon>
        <taxon>Caenorhabditis</taxon>
    </lineage>
</organism>
<dbReference type="OrthoDB" id="5847608at2759"/>
<feature type="signal peptide" evidence="1">
    <location>
        <begin position="1"/>
        <end position="19"/>
    </location>
</feature>
<proteinExistence type="predicted"/>
<evidence type="ECO:0000313" key="3">
    <source>
        <dbReference type="Proteomes" id="UP000835052"/>
    </source>
</evidence>
<keyword evidence="3" id="KW-1185">Reference proteome</keyword>
<accession>A0A8S1HL22</accession>
<dbReference type="AlphaFoldDB" id="A0A8S1HL22"/>
<evidence type="ECO:0008006" key="4">
    <source>
        <dbReference type="Google" id="ProtNLM"/>
    </source>
</evidence>
<dbReference type="Proteomes" id="UP000835052">
    <property type="component" value="Unassembled WGS sequence"/>
</dbReference>
<gene>
    <name evidence="2" type="ORF">CAUJ_LOCUS11661</name>
</gene>
<keyword evidence="1" id="KW-0732">Signal</keyword>
<evidence type="ECO:0000256" key="1">
    <source>
        <dbReference type="SAM" id="SignalP"/>
    </source>
</evidence>